<dbReference type="RefSeq" id="WP_146325595.1">
    <property type="nucleotide sequence ID" value="NZ_BAABLR010000060.1"/>
</dbReference>
<evidence type="ECO:0000313" key="6">
    <source>
        <dbReference type="EMBL" id="TWT18078.1"/>
    </source>
</evidence>
<proteinExistence type="inferred from homology"/>
<evidence type="ECO:0000256" key="2">
    <source>
        <dbReference type="ARBA" id="ARBA00022448"/>
    </source>
</evidence>
<dbReference type="InterPro" id="IPR003593">
    <property type="entry name" value="AAA+_ATPase"/>
</dbReference>
<keyword evidence="4 6" id="KW-0067">ATP-binding</keyword>
<dbReference type="SMART" id="SM00382">
    <property type="entry name" value="AAA"/>
    <property type="match status" value="1"/>
</dbReference>
<reference evidence="6 7" key="1">
    <citation type="submission" date="2019-08" db="EMBL/GenBank/DDBJ databases">
        <authorList>
            <person name="Lei W."/>
        </authorList>
    </citation>
    <scope>NUCLEOTIDE SEQUENCE [LARGE SCALE GENOMIC DNA]</scope>
    <source>
        <strain evidence="6 7">CCUG 58627</strain>
    </source>
</reference>
<dbReference type="InterPro" id="IPR027417">
    <property type="entry name" value="P-loop_NTPase"/>
</dbReference>
<dbReference type="GO" id="GO:0005524">
    <property type="term" value="F:ATP binding"/>
    <property type="evidence" value="ECO:0007669"/>
    <property type="project" value="UniProtKB-KW"/>
</dbReference>
<dbReference type="EMBL" id="VOHM01000037">
    <property type="protein sequence ID" value="TWT18078.1"/>
    <property type="molecule type" value="Genomic_DNA"/>
</dbReference>
<keyword evidence="7" id="KW-1185">Reference proteome</keyword>
<keyword evidence="3" id="KW-0547">Nucleotide-binding</keyword>
<dbReference type="SUPFAM" id="SSF52540">
    <property type="entry name" value="P-loop containing nucleoside triphosphate hydrolases"/>
    <property type="match status" value="1"/>
</dbReference>
<dbReference type="Gene3D" id="3.40.50.300">
    <property type="entry name" value="P-loop containing nucleotide triphosphate hydrolases"/>
    <property type="match status" value="1"/>
</dbReference>
<evidence type="ECO:0000313" key="7">
    <source>
        <dbReference type="Proteomes" id="UP000320791"/>
    </source>
</evidence>
<evidence type="ECO:0000256" key="1">
    <source>
        <dbReference type="ARBA" id="ARBA00005417"/>
    </source>
</evidence>
<dbReference type="PANTHER" id="PTHR43776">
    <property type="entry name" value="TRANSPORT ATP-BINDING PROTEIN"/>
    <property type="match status" value="1"/>
</dbReference>
<dbReference type="Pfam" id="PF00005">
    <property type="entry name" value="ABC_tran"/>
    <property type="match status" value="1"/>
</dbReference>
<comment type="caution">
    <text evidence="6">The sequence shown here is derived from an EMBL/GenBank/DDBJ whole genome shotgun (WGS) entry which is preliminary data.</text>
</comment>
<evidence type="ECO:0000259" key="5">
    <source>
        <dbReference type="PROSITE" id="PS50893"/>
    </source>
</evidence>
<feature type="domain" description="ABC transporter" evidence="5">
    <location>
        <begin position="12"/>
        <end position="223"/>
    </location>
</feature>
<keyword evidence="2" id="KW-0813">Transport</keyword>
<accession>A0A5C5TXF1</accession>
<dbReference type="PANTHER" id="PTHR43776:SF7">
    <property type="entry name" value="D,D-DIPEPTIDE TRANSPORT ATP-BINDING PROTEIN DDPF-RELATED"/>
    <property type="match status" value="1"/>
</dbReference>
<dbReference type="InterPro" id="IPR050319">
    <property type="entry name" value="ABC_transp_ATP-bind"/>
</dbReference>
<protein>
    <submittedName>
        <fullName evidence="6">ATP-binding cassette domain-containing protein</fullName>
    </submittedName>
</protein>
<dbReference type="OrthoDB" id="2986442at2"/>
<dbReference type="GO" id="GO:0055085">
    <property type="term" value="P:transmembrane transport"/>
    <property type="evidence" value="ECO:0007669"/>
    <property type="project" value="UniProtKB-ARBA"/>
</dbReference>
<comment type="similarity">
    <text evidence="1">Belongs to the ABC transporter superfamily.</text>
</comment>
<dbReference type="AlphaFoldDB" id="A0A5C5TXF1"/>
<dbReference type="InterPro" id="IPR003439">
    <property type="entry name" value="ABC_transporter-like_ATP-bd"/>
</dbReference>
<name>A0A5C5TXF1_9CORY</name>
<dbReference type="Proteomes" id="UP000320791">
    <property type="component" value="Unassembled WGS sequence"/>
</dbReference>
<evidence type="ECO:0000256" key="4">
    <source>
        <dbReference type="ARBA" id="ARBA00022840"/>
    </source>
</evidence>
<evidence type="ECO:0000256" key="3">
    <source>
        <dbReference type="ARBA" id="ARBA00022741"/>
    </source>
</evidence>
<gene>
    <name evidence="6" type="ORF">FRX94_12060</name>
</gene>
<sequence length="224" mass="23777">MTSNTDAPQRALVAQGISKSFGTNDGTARLILDNVSITVTPSQIVGLRGPSGVGKSTLGRILAGLETPDHGQCLCDGEIIGPVRSRKGQPVRGQIGMIFQSPRRSCDPRMTLGRTIATAAATRKTQDTTIQTLIDSVGLTPDLLQRFPNQVSDGQLQRAAVARTLAAQPRYLICDEMTAMLDAANSAAIVAVIRTYADTGGGVLMISHEHRLLDAVCDNIKQLD</sequence>
<dbReference type="GO" id="GO:0016887">
    <property type="term" value="F:ATP hydrolysis activity"/>
    <property type="evidence" value="ECO:0007669"/>
    <property type="project" value="InterPro"/>
</dbReference>
<dbReference type="PROSITE" id="PS50893">
    <property type="entry name" value="ABC_TRANSPORTER_2"/>
    <property type="match status" value="1"/>
</dbReference>
<organism evidence="6 7">
    <name type="scientific">Corynebacterium canis</name>
    <dbReference type="NCBI Taxonomy" id="679663"/>
    <lineage>
        <taxon>Bacteria</taxon>
        <taxon>Bacillati</taxon>
        <taxon>Actinomycetota</taxon>
        <taxon>Actinomycetes</taxon>
        <taxon>Mycobacteriales</taxon>
        <taxon>Corynebacteriaceae</taxon>
        <taxon>Corynebacterium</taxon>
    </lineage>
</organism>